<keyword evidence="3" id="KW-1185">Reference proteome</keyword>
<evidence type="ECO:0000256" key="1">
    <source>
        <dbReference type="SAM" id="MobiDB-lite"/>
    </source>
</evidence>
<organism evidence="2 3">
    <name type="scientific">Clitoria ternatea</name>
    <name type="common">Butterfly pea</name>
    <dbReference type="NCBI Taxonomy" id="43366"/>
    <lineage>
        <taxon>Eukaryota</taxon>
        <taxon>Viridiplantae</taxon>
        <taxon>Streptophyta</taxon>
        <taxon>Embryophyta</taxon>
        <taxon>Tracheophyta</taxon>
        <taxon>Spermatophyta</taxon>
        <taxon>Magnoliopsida</taxon>
        <taxon>eudicotyledons</taxon>
        <taxon>Gunneridae</taxon>
        <taxon>Pentapetalae</taxon>
        <taxon>rosids</taxon>
        <taxon>fabids</taxon>
        <taxon>Fabales</taxon>
        <taxon>Fabaceae</taxon>
        <taxon>Papilionoideae</taxon>
        <taxon>50 kb inversion clade</taxon>
        <taxon>NPAAA clade</taxon>
        <taxon>indigoferoid/millettioid clade</taxon>
        <taxon>Phaseoleae</taxon>
        <taxon>Clitoria</taxon>
    </lineage>
</organism>
<dbReference type="Proteomes" id="UP001359559">
    <property type="component" value="Unassembled WGS sequence"/>
</dbReference>
<sequence length="376" mass="41665">MMSQPMHVLLNNVVGCGVLEGRSLPGSGVSGRTASVFSCSTQGYHRINSCVKVGGFKCSSSGSSFVCEVRKNPESFSRQNKHGFSRSRNWINEGRDSFKNFEDDTLPSKNGPLIPLSSTTKSQANAVPGPREKEIVAIFKKVQAQLRERAAIKEEKKVEASEGQHKENGSVDSLLMLLRKHSVEQVNRSSGGGREKRLSLDHFQDGNQDQDNETQSTKFSDLDATPNNESRETDISFVARPASNFRRRSPVPRLKYQPVSYDNDDDVNAVSQSSGVREKDQGQIGLNLKLDHAPEPDLELEFDPMDGMGIVNMSDNDSHDSAKLYKDELGEDQLTDQHEDLSMLKVTELRELAKSRSIKGFSKMKKGELLELLTGS</sequence>
<feature type="compositionally biased region" description="Basic and acidic residues" evidence="1">
    <location>
        <begin position="193"/>
        <end position="204"/>
    </location>
</feature>
<feature type="compositionally biased region" description="Polar residues" evidence="1">
    <location>
        <begin position="116"/>
        <end position="125"/>
    </location>
</feature>
<feature type="region of interest" description="Disordered" evidence="1">
    <location>
        <begin position="184"/>
        <end position="238"/>
    </location>
</feature>
<evidence type="ECO:0000313" key="3">
    <source>
        <dbReference type="Proteomes" id="UP001359559"/>
    </source>
</evidence>
<evidence type="ECO:0000313" key="2">
    <source>
        <dbReference type="EMBL" id="KAK7284122.1"/>
    </source>
</evidence>
<feature type="compositionally biased region" description="Polar residues" evidence="1">
    <location>
        <begin position="205"/>
        <end position="219"/>
    </location>
</feature>
<dbReference type="EMBL" id="JAYKXN010000005">
    <property type="protein sequence ID" value="KAK7284122.1"/>
    <property type="molecule type" value="Genomic_DNA"/>
</dbReference>
<accession>A0AAN9IPY7</accession>
<feature type="region of interest" description="Disordered" evidence="1">
    <location>
        <begin position="109"/>
        <end position="128"/>
    </location>
</feature>
<comment type="caution">
    <text evidence="2">The sequence shown here is derived from an EMBL/GenBank/DDBJ whole genome shotgun (WGS) entry which is preliminary data.</text>
</comment>
<dbReference type="PANTHER" id="PTHR34449">
    <property type="entry name" value="RHO TERMINATION FACTOR"/>
    <property type="match status" value="1"/>
</dbReference>
<proteinExistence type="predicted"/>
<dbReference type="PANTHER" id="PTHR34449:SF5">
    <property type="entry name" value="ATP BINDING _ ATPASE"/>
    <property type="match status" value="1"/>
</dbReference>
<evidence type="ECO:0008006" key="4">
    <source>
        <dbReference type="Google" id="ProtNLM"/>
    </source>
</evidence>
<gene>
    <name evidence="2" type="ORF">RJT34_18861</name>
</gene>
<reference evidence="2 3" key="1">
    <citation type="submission" date="2024-01" db="EMBL/GenBank/DDBJ databases">
        <title>The genomes of 5 underutilized Papilionoideae crops provide insights into root nodulation and disease resistance.</title>
        <authorList>
            <person name="Yuan L."/>
        </authorList>
    </citation>
    <scope>NUCLEOTIDE SEQUENCE [LARGE SCALE GENOMIC DNA]</scope>
    <source>
        <strain evidence="2">LY-2023</strain>
        <tissue evidence="2">Leaf</tissue>
    </source>
</reference>
<name>A0AAN9IPY7_CLITE</name>
<dbReference type="AlphaFoldDB" id="A0AAN9IPY7"/>
<protein>
    <recommendedName>
        <fullName evidence="4">Rho termination factor N-terminal domain-containing protein</fullName>
    </recommendedName>
</protein>